<gene>
    <name evidence="11" type="ORF">ACFOU2_21180</name>
</gene>
<feature type="domain" description="Spore germination protein N-terminal" evidence="10">
    <location>
        <begin position="22"/>
        <end position="189"/>
    </location>
</feature>
<evidence type="ECO:0000256" key="1">
    <source>
        <dbReference type="ARBA" id="ARBA00004635"/>
    </source>
</evidence>
<keyword evidence="6" id="KW-0564">Palmitate</keyword>
<evidence type="ECO:0000256" key="2">
    <source>
        <dbReference type="ARBA" id="ARBA00007886"/>
    </source>
</evidence>
<evidence type="ECO:0000256" key="6">
    <source>
        <dbReference type="ARBA" id="ARBA00023139"/>
    </source>
</evidence>
<dbReference type="EMBL" id="JBHRZT010000072">
    <property type="protein sequence ID" value="MFC3885848.1"/>
    <property type="molecule type" value="Genomic_DNA"/>
</dbReference>
<dbReference type="PANTHER" id="PTHR35789">
    <property type="entry name" value="SPORE GERMINATION PROTEIN B3"/>
    <property type="match status" value="1"/>
</dbReference>
<organism evidence="11 12">
    <name type="scientific">Bacillus songklensis</name>
    <dbReference type="NCBI Taxonomy" id="1069116"/>
    <lineage>
        <taxon>Bacteria</taxon>
        <taxon>Bacillati</taxon>
        <taxon>Bacillota</taxon>
        <taxon>Bacilli</taxon>
        <taxon>Bacillales</taxon>
        <taxon>Bacillaceae</taxon>
        <taxon>Bacillus</taxon>
    </lineage>
</organism>
<evidence type="ECO:0000259" key="9">
    <source>
        <dbReference type="Pfam" id="PF05504"/>
    </source>
</evidence>
<accession>A0ABV8B6R2</accession>
<evidence type="ECO:0000256" key="8">
    <source>
        <dbReference type="SAM" id="SignalP"/>
    </source>
</evidence>
<evidence type="ECO:0000256" key="5">
    <source>
        <dbReference type="ARBA" id="ARBA00023136"/>
    </source>
</evidence>
<evidence type="ECO:0000256" key="7">
    <source>
        <dbReference type="ARBA" id="ARBA00023288"/>
    </source>
</evidence>
<dbReference type="Pfam" id="PF25198">
    <property type="entry name" value="Spore_GerAC_N"/>
    <property type="match status" value="1"/>
</dbReference>
<comment type="subcellular location">
    <subcellularLocation>
        <location evidence="1">Membrane</location>
        <topology evidence="1">Lipid-anchor</topology>
    </subcellularLocation>
</comment>
<comment type="similarity">
    <text evidence="2">Belongs to the GerABKC lipoprotein family.</text>
</comment>
<evidence type="ECO:0000256" key="4">
    <source>
        <dbReference type="ARBA" id="ARBA00022729"/>
    </source>
</evidence>
<keyword evidence="12" id="KW-1185">Reference proteome</keyword>
<dbReference type="InterPro" id="IPR008844">
    <property type="entry name" value="Spore_GerAC-like"/>
</dbReference>
<keyword evidence="5" id="KW-0472">Membrane</keyword>
<feature type="signal peptide" evidence="8">
    <location>
        <begin position="1"/>
        <end position="21"/>
    </location>
</feature>
<dbReference type="PROSITE" id="PS51257">
    <property type="entry name" value="PROKAR_LIPOPROTEIN"/>
    <property type="match status" value="1"/>
</dbReference>
<dbReference type="InterPro" id="IPR038501">
    <property type="entry name" value="Spore_GerAC_C_sf"/>
</dbReference>
<reference evidence="12" key="1">
    <citation type="journal article" date="2019" name="Int. J. Syst. Evol. Microbiol.">
        <title>The Global Catalogue of Microorganisms (GCM) 10K type strain sequencing project: providing services to taxonomists for standard genome sequencing and annotation.</title>
        <authorList>
            <consortium name="The Broad Institute Genomics Platform"/>
            <consortium name="The Broad Institute Genome Sequencing Center for Infectious Disease"/>
            <person name="Wu L."/>
            <person name="Ma J."/>
        </authorList>
    </citation>
    <scope>NUCLEOTIDE SEQUENCE [LARGE SCALE GENOMIC DNA]</scope>
    <source>
        <strain evidence="12">CCUG 61889</strain>
    </source>
</reference>
<dbReference type="RefSeq" id="WP_377918235.1">
    <property type="nucleotide sequence ID" value="NZ_JBHRZT010000072.1"/>
</dbReference>
<dbReference type="Gene3D" id="3.30.300.210">
    <property type="entry name" value="Nutrient germinant receptor protein C, domain 3"/>
    <property type="match status" value="1"/>
</dbReference>
<proteinExistence type="inferred from homology"/>
<dbReference type="NCBIfam" id="TIGR02887">
    <property type="entry name" value="spore_ger_x_C"/>
    <property type="match status" value="1"/>
</dbReference>
<protein>
    <submittedName>
        <fullName evidence="11">Ger(X)C family spore germination protein</fullName>
    </submittedName>
</protein>
<comment type="caution">
    <text evidence="11">The sequence shown here is derived from an EMBL/GenBank/DDBJ whole genome shotgun (WGS) entry which is preliminary data.</text>
</comment>
<feature type="domain" description="Spore germination GerAC-like C-terminal" evidence="9">
    <location>
        <begin position="198"/>
        <end position="375"/>
    </location>
</feature>
<keyword evidence="3" id="KW-0309">Germination</keyword>
<dbReference type="PANTHER" id="PTHR35789:SF1">
    <property type="entry name" value="SPORE GERMINATION PROTEIN B3"/>
    <property type="match status" value="1"/>
</dbReference>
<dbReference type="InterPro" id="IPR046953">
    <property type="entry name" value="Spore_GerAC-like_C"/>
</dbReference>
<keyword evidence="7" id="KW-0449">Lipoprotein</keyword>
<dbReference type="Pfam" id="PF05504">
    <property type="entry name" value="Spore_GerAC"/>
    <property type="match status" value="1"/>
</dbReference>
<dbReference type="Proteomes" id="UP001595752">
    <property type="component" value="Unassembled WGS sequence"/>
</dbReference>
<evidence type="ECO:0000313" key="11">
    <source>
        <dbReference type="EMBL" id="MFC3885848.1"/>
    </source>
</evidence>
<dbReference type="InterPro" id="IPR057336">
    <property type="entry name" value="GerAC_N"/>
</dbReference>
<evidence type="ECO:0000256" key="3">
    <source>
        <dbReference type="ARBA" id="ARBA00022544"/>
    </source>
</evidence>
<feature type="chain" id="PRO_5045258951" evidence="8">
    <location>
        <begin position="22"/>
        <end position="378"/>
    </location>
</feature>
<name>A0ABV8B6R2_9BACI</name>
<sequence length="378" mass="43234">MIKRTKFILACFCLLLMSACGDRIDVEKATVSLVYGFDVDGGDKVIVYQVNPVFDKEAKKKYEVYWTKMDTTRQASDAFDSMTNGLVAKGKLQVMMFSKQMLKKENILPYLDIIYRDPKNTGNLRMVMVKESVSSIVNSKFTDKPILPMYITNVIDVGKRSNNTAFTTVQQFHSLVFDKGITPAISEIKKGKNAIIVTGSALLDDRGLYKMSLNRRESSLLLMLQKKTQTPISLTVRMPSLSLKIQNVRQNGEGSDFVTINIHRLRHSISTDYEKNHFSFDVKMNLDISIAERTFDVKMEKEQEQLAAIIADQLEKELNGLIRKVQKKHLDPFGFGWYARAYQYQQWKKVDNRWPDEFSRAAVTVTPTIKIKTYGAVE</sequence>
<evidence type="ECO:0000313" key="12">
    <source>
        <dbReference type="Proteomes" id="UP001595752"/>
    </source>
</evidence>
<evidence type="ECO:0000259" key="10">
    <source>
        <dbReference type="Pfam" id="PF25198"/>
    </source>
</evidence>
<keyword evidence="4 8" id="KW-0732">Signal</keyword>